<proteinExistence type="predicted"/>
<protein>
    <submittedName>
        <fullName evidence="1">Uncharacterized protein</fullName>
    </submittedName>
</protein>
<evidence type="ECO:0000313" key="1">
    <source>
        <dbReference type="EMBL" id="AKH47304.1"/>
    </source>
</evidence>
<accession>A0A0F7L415</accession>
<reference evidence="1" key="2">
    <citation type="submission" date="2015-03" db="EMBL/GenBank/DDBJ databases">
        <authorList>
            <person name="Chow C.-E.T."/>
            <person name="Winget D.M."/>
            <person name="White R.A.III."/>
            <person name="Hallam S.J."/>
            <person name="Suttle C.A."/>
        </authorList>
    </citation>
    <scope>NUCLEOTIDE SEQUENCE</scope>
    <source>
        <strain evidence="1">H4084949</strain>
    </source>
</reference>
<reference evidence="1" key="1">
    <citation type="journal article" date="2015" name="Front. Microbiol.">
        <title>Combining genomic sequencing methods to explore viral diversity and reveal potential virus-host interactions.</title>
        <authorList>
            <person name="Chow C.E."/>
            <person name="Winget D.M."/>
            <person name="White R.A.III."/>
            <person name="Hallam S.J."/>
            <person name="Suttle C.A."/>
        </authorList>
    </citation>
    <scope>NUCLEOTIDE SEQUENCE</scope>
    <source>
        <strain evidence="1">H4084949</strain>
    </source>
</reference>
<sequence length="102" mass="11518">MAERINDSTDEPTFNTYRKIIGRHKAGLVSPKHLEAIFSDLLNRLAIHHKIDPDYPMWVEALGPKQPPRMTYQERMDAALALEAGLAAGIRQDHINEEEGNA</sequence>
<organism evidence="1">
    <name type="scientific">uncultured marine virus</name>
    <dbReference type="NCBI Taxonomy" id="186617"/>
    <lineage>
        <taxon>Viruses</taxon>
        <taxon>environmental samples</taxon>
    </lineage>
</organism>
<dbReference type="EMBL" id="KR029591">
    <property type="protein sequence ID" value="AKH47304.1"/>
    <property type="molecule type" value="Genomic_DNA"/>
</dbReference>
<name>A0A0F7L415_9VIRU</name>